<evidence type="ECO:0000259" key="3">
    <source>
        <dbReference type="Pfam" id="PF25767"/>
    </source>
</evidence>
<dbReference type="PANTHER" id="PTHR12658">
    <property type="entry name" value="BETA-TUBULIN COFACTOR D"/>
    <property type="match status" value="1"/>
</dbReference>
<accession>A0A8K1C6S2</accession>
<dbReference type="Pfam" id="PF25767">
    <property type="entry name" value="ARM_TBCD_2nd"/>
    <property type="match status" value="1"/>
</dbReference>
<evidence type="ECO:0008006" key="6">
    <source>
        <dbReference type="Google" id="ProtNLM"/>
    </source>
</evidence>
<dbReference type="PANTHER" id="PTHR12658:SF0">
    <property type="entry name" value="TUBULIN-SPECIFIC CHAPERONE D"/>
    <property type="match status" value="1"/>
</dbReference>
<name>A0A8K1C6S2_PYTOL</name>
<evidence type="ECO:0000313" key="5">
    <source>
        <dbReference type="Proteomes" id="UP000794436"/>
    </source>
</evidence>
<evidence type="ECO:0000256" key="1">
    <source>
        <dbReference type="ARBA" id="ARBA00023186"/>
    </source>
</evidence>
<evidence type="ECO:0000313" key="4">
    <source>
        <dbReference type="EMBL" id="TMW57468.1"/>
    </source>
</evidence>
<dbReference type="GO" id="GO:0007023">
    <property type="term" value="P:post-chaperonin tubulin folding pathway"/>
    <property type="evidence" value="ECO:0007669"/>
    <property type="project" value="InterPro"/>
</dbReference>
<dbReference type="EMBL" id="SPLM01000144">
    <property type="protein sequence ID" value="TMW57468.1"/>
    <property type="molecule type" value="Genomic_DNA"/>
</dbReference>
<dbReference type="OrthoDB" id="10253476at2759"/>
<gene>
    <name evidence="4" type="ORF">Poli38472_003393</name>
</gene>
<dbReference type="InterPro" id="IPR022577">
    <property type="entry name" value="TBCD_C"/>
</dbReference>
<keyword evidence="1" id="KW-0143">Chaperone</keyword>
<dbReference type="Gene3D" id="1.25.10.10">
    <property type="entry name" value="Leucine-rich Repeat Variant"/>
    <property type="match status" value="2"/>
</dbReference>
<comment type="caution">
    <text evidence="4">The sequence shown here is derived from an EMBL/GenBank/DDBJ whole genome shotgun (WGS) entry which is preliminary data.</text>
</comment>
<dbReference type="InterPro" id="IPR011989">
    <property type="entry name" value="ARM-like"/>
</dbReference>
<dbReference type="GO" id="GO:0000226">
    <property type="term" value="P:microtubule cytoskeleton organization"/>
    <property type="evidence" value="ECO:0007669"/>
    <property type="project" value="TreeGrafter"/>
</dbReference>
<dbReference type="Pfam" id="PF23579">
    <property type="entry name" value="ARM_TBCD"/>
    <property type="match status" value="1"/>
</dbReference>
<organism evidence="4 5">
    <name type="scientific">Pythium oligandrum</name>
    <name type="common">Mycoparasitic fungus</name>
    <dbReference type="NCBI Taxonomy" id="41045"/>
    <lineage>
        <taxon>Eukaryota</taxon>
        <taxon>Sar</taxon>
        <taxon>Stramenopiles</taxon>
        <taxon>Oomycota</taxon>
        <taxon>Peronosporomycetes</taxon>
        <taxon>Pythiales</taxon>
        <taxon>Pythiaceae</taxon>
        <taxon>Pythium</taxon>
    </lineage>
</organism>
<dbReference type="GO" id="GO:0005096">
    <property type="term" value="F:GTPase activator activity"/>
    <property type="evidence" value="ECO:0007669"/>
    <property type="project" value="InterPro"/>
</dbReference>
<feature type="domain" description="Tubulin-folding cofactor D ARM repeats" evidence="3">
    <location>
        <begin position="338"/>
        <end position="583"/>
    </location>
</feature>
<dbReference type="Pfam" id="PF12612">
    <property type="entry name" value="TFCD_C"/>
    <property type="match status" value="1"/>
</dbReference>
<dbReference type="GO" id="GO:0048487">
    <property type="term" value="F:beta-tubulin binding"/>
    <property type="evidence" value="ECO:0007669"/>
    <property type="project" value="InterPro"/>
</dbReference>
<evidence type="ECO:0000259" key="2">
    <source>
        <dbReference type="Pfam" id="PF12612"/>
    </source>
</evidence>
<keyword evidence="5" id="KW-1185">Reference proteome</keyword>
<dbReference type="GO" id="GO:0007021">
    <property type="term" value="P:tubulin complex assembly"/>
    <property type="evidence" value="ECO:0007669"/>
    <property type="project" value="InterPro"/>
</dbReference>
<feature type="domain" description="Tubulin-folding cofactor D C-terminal" evidence="2">
    <location>
        <begin position="1081"/>
        <end position="1276"/>
    </location>
</feature>
<dbReference type="InterPro" id="IPR016024">
    <property type="entry name" value="ARM-type_fold"/>
</dbReference>
<dbReference type="Proteomes" id="UP000794436">
    <property type="component" value="Unassembled WGS sequence"/>
</dbReference>
<protein>
    <recommendedName>
        <fullName evidence="6">Tubulin-specific chaperone D</fullName>
    </recommendedName>
</protein>
<dbReference type="SUPFAM" id="SSF48371">
    <property type="entry name" value="ARM repeat"/>
    <property type="match status" value="1"/>
</dbReference>
<proteinExistence type="predicted"/>
<dbReference type="InterPro" id="IPR033162">
    <property type="entry name" value="TBCD"/>
</dbReference>
<reference evidence="4" key="1">
    <citation type="submission" date="2019-03" db="EMBL/GenBank/DDBJ databases">
        <title>Long read genome sequence of the mycoparasitic Pythium oligandrum ATCC 38472 isolated from sugarbeet rhizosphere.</title>
        <authorList>
            <person name="Gaulin E."/>
        </authorList>
    </citation>
    <scope>NUCLEOTIDE SEQUENCE</scope>
    <source>
        <strain evidence="4">ATCC 38472_TT</strain>
    </source>
</reference>
<sequence length="1407" mass="157024">MATLSERPEDTEMENEELEEACSQRKFFQERAQVQELLKDVCNAVTVDDEQFERSHKQITTILDRYLEQSHLLDPYLRELLDPILSEIKRIVATVASERAAERQTAGDDGVAVFPFQLRRDPKLHRLCQLIYHLCKVRGYKTIVKLLPHEVSDFEPTLMMLQSQDRSDHSTWETRYVLLLWLSMLCLVPFDLNTIDSSTSTTTDTNLSIVSSILTLCKGYLADPGATQLAAAVCLARLLSRPDMEAHYLERFLAWANQELASVTASTGAPQSHLDGRVQQFRITGIMLSLAYLAKHSPREKHIDATRIYFASVMQLIEKLTDDDSHGEYRPIHSSTLHRKLSVKLVQRLGLLYLPPRVQAWRYKRGLRSLELNMQAIGLASATKGPSTLGGGQDTTGQDDDIMFDAVEELEQIVEVLLCGLRDKDTVVRWSAAKGIGRITGRLPYEYADDVVQSVLELFVSTESEGAWHGASLALAELARRGVLLPQRLTEAVDCVARALQYDIRRGAHSIGSHVRDAACYACWSFARAYEPLLLLPHLEKTLAPAMLINCVFDRELNCRRAASAAFQENVGRQGRTNFPHGIDLLTKADYFSVANLRHAFLDVSVFIAKYPEYRYSLVEHLVMQKITHWDASIRSLAAQALGKICALDAAHAMHFVLPRLLETALVAESEVIARHGAVLAICEVTLALLDLPSLIDGELQSKIKNLAIEMEKRRLFRGRGGEMIRVAVCQVVQVVAIGGFSLSFAHVKKYVSVLEECIIHPVESVRDAAIDAFAAFTAQYCPKMFERGPPPVRQFLTELVPRYLNNGVLVTMKERGVSSIVLNPNVAVRRGFLRAIGVASKELIQPTLSESLRVMMRAAVMKHQTAEEQDAESRVAAIRGLADLCSRVQCDGLVFGDVAEEEIVRTLIECVQDDYGMDERGDVGSWVRKEAMLGLERLYLNEPFAGCASELLLVGLRVRSRYGDGTIVKVTGRCRRRQSDAGDTTSETDKGALALNPICHVQFTKPALGFYYFAPLGIGQIHWSELHANEKELSRRRNGGDGTDEPFLIPAHSERLLTPARAEPPSLPFIRRVPVTITSEVVCALTKQLAEKLDNIRLLAGSILFRLLHSTNPRVDGIPDRFQLEKTIFPPTLAINWSMAHDTFPLVVRMMDIPEYMEAVASGLVVSVGGLTESVVKASKAALFEWFRTHLNAKDFGLLSRFSFFLVTLIRRHQQDDRVTIPLLKTLAMLLDDGLFAFLFEKKSSDEENEAAASFGDRLYDALKDEMQKATAMPKLAAGISVLVGLLPSDTETEGKALRALLMFIAHRFPKVRKLTAEKLYTRLLVHDDVVPEDKYDAITDILSCTAWDGAVTEVRAARNEVLEHLGMDVPQKKARVDKIDEAASTATETRSASSSYQALVKEMGY</sequence>
<dbReference type="InterPro" id="IPR058033">
    <property type="entry name" value="ARM_TBCD_2nd"/>
</dbReference>